<dbReference type="CDD" id="cd05466">
    <property type="entry name" value="PBP2_LTTR_substrate"/>
    <property type="match status" value="1"/>
</dbReference>
<dbReference type="EMBL" id="JBBMFJ010000049">
    <property type="protein sequence ID" value="MEQ2564496.1"/>
    <property type="molecule type" value="Genomic_DNA"/>
</dbReference>
<dbReference type="Gene3D" id="3.40.190.290">
    <property type="match status" value="1"/>
</dbReference>
<dbReference type="InterPro" id="IPR000847">
    <property type="entry name" value="LysR_HTH_N"/>
</dbReference>
<evidence type="ECO:0000313" key="2">
    <source>
        <dbReference type="EMBL" id="MEQ2564496.1"/>
    </source>
</evidence>
<gene>
    <name evidence="2" type="ORF">WMO41_15215</name>
</gene>
<protein>
    <submittedName>
        <fullName evidence="2">LysR family transcriptional regulator</fullName>
    </submittedName>
</protein>
<dbReference type="PANTHER" id="PTHR30419">
    <property type="entry name" value="HTH-TYPE TRANSCRIPTIONAL REGULATOR YBHD"/>
    <property type="match status" value="1"/>
</dbReference>
<dbReference type="PANTHER" id="PTHR30419:SF8">
    <property type="entry name" value="NITROGEN ASSIMILATION TRANSCRIPTIONAL ACTIVATOR-RELATED"/>
    <property type="match status" value="1"/>
</dbReference>
<dbReference type="InterPro" id="IPR036388">
    <property type="entry name" value="WH-like_DNA-bd_sf"/>
</dbReference>
<evidence type="ECO:0000259" key="1">
    <source>
        <dbReference type="PROSITE" id="PS50931"/>
    </source>
</evidence>
<dbReference type="RefSeq" id="WP_349230485.1">
    <property type="nucleotide sequence ID" value="NZ_JBBMFJ010000049.1"/>
</dbReference>
<dbReference type="InterPro" id="IPR050950">
    <property type="entry name" value="HTH-type_LysR_regulators"/>
</dbReference>
<comment type="caution">
    <text evidence="2">The sequence shown here is derived from an EMBL/GenBank/DDBJ whole genome shotgun (WGS) entry which is preliminary data.</text>
</comment>
<dbReference type="SUPFAM" id="SSF46785">
    <property type="entry name" value="Winged helix' DNA-binding domain"/>
    <property type="match status" value="1"/>
</dbReference>
<dbReference type="SUPFAM" id="SSF53850">
    <property type="entry name" value="Periplasmic binding protein-like II"/>
    <property type="match status" value="1"/>
</dbReference>
<name>A0ABV1HR05_9FIRM</name>
<feature type="domain" description="HTH lysR-type" evidence="1">
    <location>
        <begin position="1"/>
        <end position="59"/>
    </location>
</feature>
<proteinExistence type="predicted"/>
<evidence type="ECO:0000313" key="3">
    <source>
        <dbReference type="Proteomes" id="UP001437460"/>
    </source>
</evidence>
<sequence length="299" mass="34056">MKISDMKAIMEIVQTRSMSKTAERLFITQSALSQLLSRVEAELDAPLFYRTPGKPLELSNVGEQFYAMAKEVTSTYDAFLLSLRTKPLNIGISMRVGKYIIEAMQNAIPNFSPEHYTFSELPLAEREMGVLNHSVDLAFSRLPVTAGPISYFVIRRDPIGIYLRKGSPKAALARRREGSKYPYLPISVLDGDPLCLPGNAPRIRKATEDALRKYNVKPSNIIDVKNMPYMFQVANTGTYNCLYAKPIPSVNPDSFYWIEDCDITYDLAILYDKNSDRRAEIEELCQIMYRYYEMNPDLP</sequence>
<dbReference type="Gene3D" id="1.10.10.10">
    <property type="entry name" value="Winged helix-like DNA-binding domain superfamily/Winged helix DNA-binding domain"/>
    <property type="match status" value="1"/>
</dbReference>
<dbReference type="Proteomes" id="UP001437460">
    <property type="component" value="Unassembled WGS sequence"/>
</dbReference>
<dbReference type="Pfam" id="PF00126">
    <property type="entry name" value="HTH_1"/>
    <property type="match status" value="1"/>
</dbReference>
<organism evidence="2 3">
    <name type="scientific">Ventrimonas faecis</name>
    <dbReference type="NCBI Taxonomy" id="3133170"/>
    <lineage>
        <taxon>Bacteria</taxon>
        <taxon>Bacillati</taxon>
        <taxon>Bacillota</taxon>
        <taxon>Clostridia</taxon>
        <taxon>Lachnospirales</taxon>
        <taxon>Lachnospiraceae</taxon>
        <taxon>Ventrimonas</taxon>
    </lineage>
</organism>
<keyword evidence="3" id="KW-1185">Reference proteome</keyword>
<accession>A0ABV1HR05</accession>
<dbReference type="PROSITE" id="PS50931">
    <property type="entry name" value="HTH_LYSR"/>
    <property type="match status" value="1"/>
</dbReference>
<reference evidence="2 3" key="1">
    <citation type="submission" date="2024-03" db="EMBL/GenBank/DDBJ databases">
        <title>Human intestinal bacterial collection.</title>
        <authorList>
            <person name="Pauvert C."/>
            <person name="Hitch T.C.A."/>
            <person name="Clavel T."/>
        </authorList>
    </citation>
    <scope>NUCLEOTIDE SEQUENCE [LARGE SCALE GENOMIC DNA]</scope>
    <source>
        <strain evidence="2 3">CLA-AP-H27</strain>
    </source>
</reference>
<dbReference type="InterPro" id="IPR036390">
    <property type="entry name" value="WH_DNA-bd_sf"/>
</dbReference>